<proteinExistence type="predicted"/>
<dbReference type="InterPro" id="IPR020864">
    <property type="entry name" value="MACPF"/>
</dbReference>
<dbReference type="Proteomes" id="UP000622797">
    <property type="component" value="Unassembled WGS sequence"/>
</dbReference>
<organism evidence="3 4">
    <name type="scientific">Fusarium sarcochroum</name>
    <dbReference type="NCBI Taxonomy" id="1208366"/>
    <lineage>
        <taxon>Eukaryota</taxon>
        <taxon>Fungi</taxon>
        <taxon>Dikarya</taxon>
        <taxon>Ascomycota</taxon>
        <taxon>Pezizomycotina</taxon>
        <taxon>Sordariomycetes</taxon>
        <taxon>Hypocreomycetidae</taxon>
        <taxon>Hypocreales</taxon>
        <taxon>Nectriaceae</taxon>
        <taxon>Fusarium</taxon>
        <taxon>Fusarium lateritium species complex</taxon>
    </lineage>
</organism>
<gene>
    <name evidence="3" type="ORF">FSARC_11019</name>
</gene>
<evidence type="ECO:0000259" key="2">
    <source>
        <dbReference type="Pfam" id="PF01823"/>
    </source>
</evidence>
<protein>
    <recommendedName>
        <fullName evidence="2">MACPF domain-containing protein</fullName>
    </recommendedName>
</protein>
<reference evidence="3" key="2">
    <citation type="submission" date="2020-05" db="EMBL/GenBank/DDBJ databases">
        <authorList>
            <person name="Kim H.-S."/>
            <person name="Proctor R.H."/>
            <person name="Brown D.W."/>
        </authorList>
    </citation>
    <scope>NUCLEOTIDE SEQUENCE</scope>
    <source>
        <strain evidence="3">NRRL 20472</strain>
    </source>
</reference>
<dbReference type="Pfam" id="PF01823">
    <property type="entry name" value="MACPF"/>
    <property type="match status" value="1"/>
</dbReference>
<comment type="caution">
    <text evidence="3">The sequence shown here is derived from an EMBL/GenBank/DDBJ whole genome shotgun (WGS) entry which is preliminary data.</text>
</comment>
<feature type="compositionally biased region" description="Basic and acidic residues" evidence="1">
    <location>
        <begin position="25"/>
        <end position="34"/>
    </location>
</feature>
<sequence>MADIKTKTKTLSPTESKDGSSAVKTQERDNEDSKQTGGSAVRFLQVNPPSEPTLLFLMKVTKDVLDHGTLEQLRGLVSESPAYKEYSGSQFCTAEGGSIDDSWLIKSYMDEIKTDQIKTDEGSSEGSRPGSAPFRFYVKGRDTGKVERSVPKLEQPKLDLTLPDDAKYVSVPQTKTLESGIVAGKYTAEASSGSQAYLSSFKEHTWAIISENNALCYGMSIVRRDGRSGTTACGVVRARKPAFQTKLRPAGASQLLSMKVPNQSLMLRIPDFIVDDQANVSIIETKNEFQSSLSKAAFSEWDIQASGGGVAGLAAVGASVGYHQSGSDAASNMSSSTSHKIHISYNFPRATVLLDEESLELTPECSQLLSKVKAKEQLEAFLKDYGEIFSQRIQLGGRLFASEECDASNSASATEVKHSLKAQAAASMKYGLAVEVSSSSSYGRSTGNTTGNSQASLGSTLQWEANGGDTLLCNNGKLSELASNEGKLNALIKPEERSLPDLEAPKAAIQPPVETRKFYLRCKGPFKGWKYLTVCKSSSSVSKPHARVSLEIEDDAQSGEYFEMLTVNGEPVAQPQYDTSYHIRNPSTGVFLSKDNGWLGARNDINASTECFQIHPKDGIGKGDIQQLEKVVLRSLDTATDVESRFAYNYVKTAGFLGISEDQMENMTLLAGGNRIFSFDATENKVEADFEFKYYQVEK</sequence>
<accession>A0A8H4TIN3</accession>
<keyword evidence="4" id="KW-1185">Reference proteome</keyword>
<dbReference type="AlphaFoldDB" id="A0A8H4TIN3"/>
<reference evidence="3" key="1">
    <citation type="journal article" date="2020" name="BMC Genomics">
        <title>Correction to: Identification and distribution of gene clusters required for synthesis of sphingolipid metabolism inhibitors in diverse species of the filamentous fungus Fusarium.</title>
        <authorList>
            <person name="Kim H.S."/>
            <person name="Lohmar J.M."/>
            <person name="Busman M."/>
            <person name="Brown D.W."/>
            <person name="Naumann T.A."/>
            <person name="Divon H.H."/>
            <person name="Lysoe E."/>
            <person name="Uhlig S."/>
            <person name="Proctor R.H."/>
        </authorList>
    </citation>
    <scope>NUCLEOTIDE SEQUENCE</scope>
    <source>
        <strain evidence="3">NRRL 20472</strain>
    </source>
</reference>
<feature type="domain" description="MACPF" evidence="2">
    <location>
        <begin position="317"/>
        <end position="455"/>
    </location>
</feature>
<evidence type="ECO:0000256" key="1">
    <source>
        <dbReference type="SAM" id="MobiDB-lite"/>
    </source>
</evidence>
<feature type="region of interest" description="Disordered" evidence="1">
    <location>
        <begin position="1"/>
        <end position="45"/>
    </location>
</feature>
<evidence type="ECO:0000313" key="3">
    <source>
        <dbReference type="EMBL" id="KAF4958499.1"/>
    </source>
</evidence>
<dbReference type="OrthoDB" id="2562973at2759"/>
<dbReference type="EMBL" id="JABEXW010000690">
    <property type="protein sequence ID" value="KAF4958499.1"/>
    <property type="molecule type" value="Genomic_DNA"/>
</dbReference>
<name>A0A8H4TIN3_9HYPO</name>
<evidence type="ECO:0000313" key="4">
    <source>
        <dbReference type="Proteomes" id="UP000622797"/>
    </source>
</evidence>